<organism evidence="7 8">
    <name type="scientific">Aspergillus nanangensis</name>
    <dbReference type="NCBI Taxonomy" id="2582783"/>
    <lineage>
        <taxon>Eukaryota</taxon>
        <taxon>Fungi</taxon>
        <taxon>Dikarya</taxon>
        <taxon>Ascomycota</taxon>
        <taxon>Pezizomycotina</taxon>
        <taxon>Eurotiomycetes</taxon>
        <taxon>Eurotiomycetidae</taxon>
        <taxon>Eurotiales</taxon>
        <taxon>Aspergillaceae</taxon>
        <taxon>Aspergillus</taxon>
        <taxon>Aspergillus subgen. Circumdati</taxon>
    </lineage>
</organism>
<dbReference type="PANTHER" id="PTHR21324:SF2">
    <property type="entry name" value="EG:22E5.9 PROTEIN"/>
    <property type="match status" value="1"/>
</dbReference>
<evidence type="ECO:0000256" key="3">
    <source>
        <dbReference type="ARBA" id="ARBA00022989"/>
    </source>
</evidence>
<evidence type="ECO:0000256" key="5">
    <source>
        <dbReference type="SAM" id="Phobius"/>
    </source>
</evidence>
<keyword evidence="4 5" id="KW-0472">Membrane</keyword>
<dbReference type="Proteomes" id="UP001194746">
    <property type="component" value="Unassembled WGS sequence"/>
</dbReference>
<feature type="transmembrane region" description="Helical" evidence="5">
    <location>
        <begin position="144"/>
        <end position="170"/>
    </location>
</feature>
<dbReference type="AlphaFoldDB" id="A0AAD4CN14"/>
<dbReference type="InterPro" id="IPR050911">
    <property type="entry name" value="DRAM/TMEM150_Autophagy_Mod"/>
</dbReference>
<feature type="transmembrane region" description="Helical" evidence="5">
    <location>
        <begin position="77"/>
        <end position="98"/>
    </location>
</feature>
<dbReference type="GO" id="GO:0005886">
    <property type="term" value="C:plasma membrane"/>
    <property type="evidence" value="ECO:0007669"/>
    <property type="project" value="TreeGrafter"/>
</dbReference>
<evidence type="ECO:0000313" key="7">
    <source>
        <dbReference type="EMBL" id="KAF9888753.1"/>
    </source>
</evidence>
<dbReference type="Pfam" id="PF10277">
    <property type="entry name" value="Frag1"/>
    <property type="match status" value="1"/>
</dbReference>
<gene>
    <name evidence="7" type="ORF">FE257_008328</name>
</gene>
<keyword evidence="3 5" id="KW-1133">Transmembrane helix</keyword>
<accession>A0AAD4CN14</accession>
<evidence type="ECO:0000313" key="8">
    <source>
        <dbReference type="Proteomes" id="UP001194746"/>
    </source>
</evidence>
<name>A0AAD4CN14_ASPNN</name>
<feature type="transmembrane region" description="Helical" evidence="5">
    <location>
        <begin position="36"/>
        <end position="56"/>
    </location>
</feature>
<keyword evidence="8" id="KW-1185">Reference proteome</keyword>
<dbReference type="PANTHER" id="PTHR21324">
    <property type="entry name" value="FASTING-INDUCIBLE INTEGRAL MEMBRANE PROTEIN TM6P1-RELATED"/>
    <property type="match status" value="1"/>
</dbReference>
<sequence length="218" mass="24411">MLGYWASRGRPIYSYMAKGQTIPYISDIAAQEIQPVFIVGSLISVVLLNLSLVFKSRHDRAYIKLLRSSEKHRIHQAWLSYLSIALTATGSIGLVLLARYDRLQYPGLHLAFLTLYVGAFSMCAAVASLACLRSCMRSGWRHQLLVAVLIIRLCTAILAATLGLAFWYAWKHPEIPIDFCPIIEWVLGICFAGHIACFAFDLLPLSLGFRKGVYMELV</sequence>
<keyword evidence="2 5" id="KW-0812">Transmembrane</keyword>
<reference evidence="7" key="2">
    <citation type="submission" date="2020-02" db="EMBL/GenBank/DDBJ databases">
        <authorList>
            <person name="Gilchrist C.L.M."/>
            <person name="Chooi Y.-H."/>
        </authorList>
    </citation>
    <scope>NUCLEOTIDE SEQUENCE</scope>
    <source>
        <strain evidence="7">MST-FP2251</strain>
    </source>
</reference>
<evidence type="ECO:0000256" key="2">
    <source>
        <dbReference type="ARBA" id="ARBA00022692"/>
    </source>
</evidence>
<comment type="subcellular location">
    <subcellularLocation>
        <location evidence="1">Endomembrane system</location>
        <topology evidence="1">Multi-pass membrane protein</topology>
    </subcellularLocation>
</comment>
<feature type="domain" description="CWH43-like N-terminal" evidence="6">
    <location>
        <begin position="1"/>
        <end position="203"/>
    </location>
</feature>
<dbReference type="EMBL" id="VCAU01000043">
    <property type="protein sequence ID" value="KAF9888753.1"/>
    <property type="molecule type" value="Genomic_DNA"/>
</dbReference>
<feature type="transmembrane region" description="Helical" evidence="5">
    <location>
        <begin position="182"/>
        <end position="203"/>
    </location>
</feature>
<evidence type="ECO:0000256" key="4">
    <source>
        <dbReference type="ARBA" id="ARBA00023136"/>
    </source>
</evidence>
<evidence type="ECO:0000259" key="6">
    <source>
        <dbReference type="Pfam" id="PF10277"/>
    </source>
</evidence>
<dbReference type="GO" id="GO:0012505">
    <property type="term" value="C:endomembrane system"/>
    <property type="evidence" value="ECO:0007669"/>
    <property type="project" value="UniProtKB-SubCell"/>
</dbReference>
<reference evidence="7" key="1">
    <citation type="journal article" date="2019" name="Beilstein J. Org. Chem.">
        <title>Nanangenines: drimane sesquiterpenoids as the dominant metabolite cohort of a novel Australian fungus, Aspergillus nanangensis.</title>
        <authorList>
            <person name="Lacey H.J."/>
            <person name="Gilchrist C.L.M."/>
            <person name="Crombie A."/>
            <person name="Kalaitzis J.A."/>
            <person name="Vuong D."/>
            <person name="Rutledge P.J."/>
            <person name="Turner P."/>
            <person name="Pitt J.I."/>
            <person name="Lacey E."/>
            <person name="Chooi Y.H."/>
            <person name="Piggott A.M."/>
        </authorList>
    </citation>
    <scope>NUCLEOTIDE SEQUENCE</scope>
    <source>
        <strain evidence="7">MST-FP2251</strain>
    </source>
</reference>
<comment type="caution">
    <text evidence="7">The sequence shown here is derived from an EMBL/GenBank/DDBJ whole genome shotgun (WGS) entry which is preliminary data.</text>
</comment>
<proteinExistence type="predicted"/>
<evidence type="ECO:0000256" key="1">
    <source>
        <dbReference type="ARBA" id="ARBA00004127"/>
    </source>
</evidence>
<protein>
    <recommendedName>
        <fullName evidence="6">CWH43-like N-terminal domain-containing protein</fullName>
    </recommendedName>
</protein>
<dbReference type="InterPro" id="IPR019402">
    <property type="entry name" value="CWH43_N"/>
</dbReference>
<feature type="transmembrane region" description="Helical" evidence="5">
    <location>
        <begin position="110"/>
        <end position="132"/>
    </location>
</feature>